<evidence type="ECO:0000256" key="7">
    <source>
        <dbReference type="ARBA" id="ARBA00022968"/>
    </source>
</evidence>
<dbReference type="OrthoDB" id="10016069at2759"/>
<gene>
    <name evidence="13" type="ORF">MGAL_10B015686</name>
</gene>
<evidence type="ECO:0000256" key="5">
    <source>
        <dbReference type="ARBA" id="ARBA00022679"/>
    </source>
</evidence>
<dbReference type="Pfam" id="PF13733">
    <property type="entry name" value="Glyco_transf_7N"/>
    <property type="match status" value="1"/>
</dbReference>
<dbReference type="PANTHER" id="PTHR19300">
    <property type="entry name" value="BETA-1,4-GALACTOSYLTRANSFERASE"/>
    <property type="match status" value="1"/>
</dbReference>
<evidence type="ECO:0000313" key="14">
    <source>
        <dbReference type="Proteomes" id="UP000596742"/>
    </source>
</evidence>
<feature type="domain" description="Galactosyltransferase C-terminal" evidence="11">
    <location>
        <begin position="141"/>
        <end position="210"/>
    </location>
</feature>
<dbReference type="EMBL" id="UYJE01009863">
    <property type="protein sequence ID" value="VDI77580.1"/>
    <property type="molecule type" value="Genomic_DNA"/>
</dbReference>
<dbReference type="AlphaFoldDB" id="A0A8B6HBA3"/>
<name>A0A8B6HBA3_MYTGA</name>
<feature type="domain" description="Galactosyltransferase N-terminal" evidence="12">
    <location>
        <begin position="22"/>
        <end position="136"/>
    </location>
</feature>
<keyword evidence="7" id="KW-0735">Signal-anchor</keyword>
<keyword evidence="5" id="KW-0808">Transferase</keyword>
<keyword evidence="10" id="KW-0325">Glycoprotein</keyword>
<keyword evidence="8" id="KW-1133">Transmembrane helix</keyword>
<evidence type="ECO:0000313" key="13">
    <source>
        <dbReference type="EMBL" id="VDI77580.1"/>
    </source>
</evidence>
<evidence type="ECO:0000256" key="3">
    <source>
        <dbReference type="ARBA" id="ARBA00005735"/>
    </source>
</evidence>
<keyword evidence="6" id="KW-0812">Transmembrane</keyword>
<dbReference type="InterPro" id="IPR029044">
    <property type="entry name" value="Nucleotide-diphossugar_trans"/>
</dbReference>
<dbReference type="Gene3D" id="3.90.550.10">
    <property type="entry name" value="Spore Coat Polysaccharide Biosynthesis Protein SpsA, Chain A"/>
    <property type="match status" value="1"/>
</dbReference>
<proteinExistence type="inferred from homology"/>
<comment type="pathway">
    <text evidence="2">Protein modification; protein glycosylation.</text>
</comment>
<dbReference type="CDD" id="cd00899">
    <property type="entry name" value="b4GalT"/>
    <property type="match status" value="1"/>
</dbReference>
<dbReference type="Pfam" id="PF02709">
    <property type="entry name" value="Glyco_transf_7C"/>
    <property type="match status" value="1"/>
</dbReference>
<dbReference type="InterPro" id="IPR027995">
    <property type="entry name" value="Galactosyl_T_N"/>
</dbReference>
<dbReference type="GO" id="GO:0008378">
    <property type="term" value="F:galactosyltransferase activity"/>
    <property type="evidence" value="ECO:0007669"/>
    <property type="project" value="TreeGrafter"/>
</dbReference>
<keyword evidence="14" id="KW-1185">Reference proteome</keyword>
<evidence type="ECO:0000256" key="6">
    <source>
        <dbReference type="ARBA" id="ARBA00022692"/>
    </source>
</evidence>
<dbReference type="GO" id="GO:0016020">
    <property type="term" value="C:membrane"/>
    <property type="evidence" value="ECO:0007669"/>
    <property type="project" value="UniProtKB-SubCell"/>
</dbReference>
<reference evidence="13" key="1">
    <citation type="submission" date="2018-11" db="EMBL/GenBank/DDBJ databases">
        <authorList>
            <person name="Alioto T."/>
            <person name="Alioto T."/>
        </authorList>
    </citation>
    <scope>NUCLEOTIDE SEQUENCE</scope>
</reference>
<dbReference type="PANTHER" id="PTHR19300:SF57">
    <property type="entry name" value="BETA-1,4-N-ACETYLGALACTOSAMINYLTRANSFERASE"/>
    <property type="match status" value="1"/>
</dbReference>
<evidence type="ECO:0000256" key="4">
    <source>
        <dbReference type="ARBA" id="ARBA00022676"/>
    </source>
</evidence>
<evidence type="ECO:0000256" key="2">
    <source>
        <dbReference type="ARBA" id="ARBA00004922"/>
    </source>
</evidence>
<accession>A0A8B6HBA3</accession>
<keyword evidence="9" id="KW-0472">Membrane</keyword>
<organism evidence="13 14">
    <name type="scientific">Mytilus galloprovincialis</name>
    <name type="common">Mediterranean mussel</name>
    <dbReference type="NCBI Taxonomy" id="29158"/>
    <lineage>
        <taxon>Eukaryota</taxon>
        <taxon>Metazoa</taxon>
        <taxon>Spiralia</taxon>
        <taxon>Lophotrochozoa</taxon>
        <taxon>Mollusca</taxon>
        <taxon>Bivalvia</taxon>
        <taxon>Autobranchia</taxon>
        <taxon>Pteriomorphia</taxon>
        <taxon>Mytilida</taxon>
        <taxon>Mytiloidea</taxon>
        <taxon>Mytilidae</taxon>
        <taxon>Mytilinae</taxon>
        <taxon>Mytilus</taxon>
    </lineage>
</organism>
<evidence type="ECO:0000259" key="11">
    <source>
        <dbReference type="Pfam" id="PF02709"/>
    </source>
</evidence>
<dbReference type="SUPFAM" id="SSF53448">
    <property type="entry name" value="Nucleotide-diphospho-sugar transferases"/>
    <property type="match status" value="1"/>
</dbReference>
<keyword evidence="4" id="KW-0328">Glycosyltransferase</keyword>
<feature type="non-terminal residue" evidence="13">
    <location>
        <position position="1"/>
    </location>
</feature>
<dbReference type="GO" id="GO:0005975">
    <property type="term" value="P:carbohydrate metabolic process"/>
    <property type="evidence" value="ECO:0007669"/>
    <property type="project" value="InterPro"/>
</dbReference>
<evidence type="ECO:0000259" key="12">
    <source>
        <dbReference type="Pfam" id="PF13733"/>
    </source>
</evidence>
<evidence type="ECO:0000256" key="8">
    <source>
        <dbReference type="ARBA" id="ARBA00022989"/>
    </source>
</evidence>
<evidence type="ECO:0000256" key="9">
    <source>
        <dbReference type="ARBA" id="ARBA00023136"/>
    </source>
</evidence>
<dbReference type="Proteomes" id="UP000596742">
    <property type="component" value="Unassembled WGS sequence"/>
</dbReference>
<dbReference type="UniPathway" id="UPA00378"/>
<dbReference type="GO" id="GO:0005794">
    <property type="term" value="C:Golgi apparatus"/>
    <property type="evidence" value="ECO:0007669"/>
    <property type="project" value="TreeGrafter"/>
</dbReference>
<dbReference type="PRINTS" id="PR02050">
    <property type="entry name" value="B14GALTRFASE"/>
</dbReference>
<dbReference type="InterPro" id="IPR003859">
    <property type="entry name" value="Galactosyl_T"/>
</dbReference>
<protein>
    <submittedName>
        <fullName evidence="13">Uncharacterized protein</fullName>
    </submittedName>
</protein>
<dbReference type="InterPro" id="IPR027791">
    <property type="entry name" value="Galactosyl_T_C"/>
</dbReference>
<comment type="caution">
    <text evidence="13">The sequence shown here is derived from an EMBL/GenBank/DDBJ whole genome shotgun (WGS) entry which is preliminary data.</text>
</comment>
<comment type="similarity">
    <text evidence="3">Belongs to the glycosyltransferase 7 family.</text>
</comment>
<comment type="subcellular location">
    <subcellularLocation>
        <location evidence="1">Membrane</location>
        <topology evidence="1">Single-pass type II membrane protein</topology>
    </subcellularLocation>
</comment>
<evidence type="ECO:0000256" key="1">
    <source>
        <dbReference type="ARBA" id="ARBA00004606"/>
    </source>
</evidence>
<sequence>ISDVCSFPPNGLYGHIPLNRSVLNNTILNMIHSYMDDGHDRPQNCTAVQKVAIVIPYRNRQKQLKVFLNNILPRIKRQQLEFVIYVIEQKSGMPFNRGMMSNVGFKEAMSDMEFDCIVFHDVDVLPEDDRNFYICSDNPIHMSVKVEQFGYRLPYEKIAGGIVTFSRQQFEEINGFSNQFFGWGGEDDDLYRRIKFNKYELIRPFEDFGMCGSVIHKPAERSIDRKKFLKYSYEVWKNDGLNNLEYRLLRKENKQLYRWIYVSI</sequence>
<evidence type="ECO:0000256" key="10">
    <source>
        <dbReference type="ARBA" id="ARBA00023180"/>
    </source>
</evidence>